<proteinExistence type="predicted"/>
<evidence type="ECO:0008006" key="3">
    <source>
        <dbReference type="Google" id="ProtNLM"/>
    </source>
</evidence>
<organism evidence="1 2">
    <name type="scientific">Opisthorchis viverrini</name>
    <name type="common">Southeast Asian liver fluke</name>
    <dbReference type="NCBI Taxonomy" id="6198"/>
    <lineage>
        <taxon>Eukaryota</taxon>
        <taxon>Metazoa</taxon>
        <taxon>Spiralia</taxon>
        <taxon>Lophotrochozoa</taxon>
        <taxon>Platyhelminthes</taxon>
        <taxon>Trematoda</taxon>
        <taxon>Digenea</taxon>
        <taxon>Opisthorchiida</taxon>
        <taxon>Opisthorchiata</taxon>
        <taxon>Opisthorchiidae</taxon>
        <taxon>Opisthorchis</taxon>
    </lineage>
</organism>
<dbReference type="GeneID" id="20329924"/>
<feature type="non-terminal residue" evidence="1">
    <location>
        <position position="107"/>
    </location>
</feature>
<name>A0A074Z6N0_OPIVI</name>
<dbReference type="CTD" id="20329924"/>
<accession>A0A074Z6N0</accession>
<feature type="non-terminal residue" evidence="1">
    <location>
        <position position="1"/>
    </location>
</feature>
<dbReference type="RefSeq" id="XP_009177348.1">
    <property type="nucleotide sequence ID" value="XM_009179084.1"/>
</dbReference>
<protein>
    <recommendedName>
        <fullName evidence="3">PAN domain protein</fullName>
    </recommendedName>
</protein>
<dbReference type="KEGG" id="ovi:T265_15759"/>
<dbReference type="AlphaFoldDB" id="A0A074Z6N0"/>
<evidence type="ECO:0000313" key="1">
    <source>
        <dbReference type="EMBL" id="KER18905.1"/>
    </source>
</evidence>
<sequence length="107" mass="12252">HLHGQRGIGLDYSTGLHISAYGTGHSRLPVHQPHTIETLSGRAQTEEQARVQKVTHPQCHTGTTRAESRCKLNDQCKSFYYNREEKRCYQSLYVDSLLPEAYRIKPN</sequence>
<dbReference type="OrthoDB" id="6274103at2759"/>
<keyword evidence="2" id="KW-1185">Reference proteome</keyword>
<dbReference type="EMBL" id="KL597531">
    <property type="protein sequence ID" value="KER18905.1"/>
    <property type="molecule type" value="Genomic_DNA"/>
</dbReference>
<reference evidence="1 2" key="1">
    <citation type="submission" date="2013-11" db="EMBL/GenBank/DDBJ databases">
        <title>Opisthorchis viverrini - life in the bile duct.</title>
        <authorList>
            <person name="Young N.D."/>
            <person name="Nagarajan N."/>
            <person name="Lin S.J."/>
            <person name="Korhonen P.K."/>
            <person name="Jex A.R."/>
            <person name="Hall R.S."/>
            <person name="Safavi-Hemami H."/>
            <person name="Kaewkong W."/>
            <person name="Bertrand D."/>
            <person name="Gao S."/>
            <person name="Seet Q."/>
            <person name="Wongkham S."/>
            <person name="Teh B.T."/>
            <person name="Wongkham C."/>
            <person name="Intapan P.M."/>
            <person name="Maleewong W."/>
            <person name="Yang X."/>
            <person name="Hu M."/>
            <person name="Wang Z."/>
            <person name="Hofmann A."/>
            <person name="Sternberg P.W."/>
            <person name="Tan P."/>
            <person name="Wang J."/>
            <person name="Gasser R.B."/>
        </authorList>
    </citation>
    <scope>NUCLEOTIDE SEQUENCE [LARGE SCALE GENOMIC DNA]</scope>
</reference>
<gene>
    <name evidence="1" type="ORF">T265_15759</name>
</gene>
<evidence type="ECO:0000313" key="2">
    <source>
        <dbReference type="Proteomes" id="UP000054324"/>
    </source>
</evidence>
<dbReference type="Proteomes" id="UP000054324">
    <property type="component" value="Unassembled WGS sequence"/>
</dbReference>